<evidence type="ECO:0000313" key="4">
    <source>
        <dbReference type="Proteomes" id="UP001257909"/>
    </source>
</evidence>
<organism evidence="3 4">
    <name type="scientific">Rheinheimera soli</name>
    <dbReference type="NCBI Taxonomy" id="443616"/>
    <lineage>
        <taxon>Bacteria</taxon>
        <taxon>Pseudomonadati</taxon>
        <taxon>Pseudomonadota</taxon>
        <taxon>Gammaproteobacteria</taxon>
        <taxon>Chromatiales</taxon>
        <taxon>Chromatiaceae</taxon>
        <taxon>Rheinheimera</taxon>
    </lineage>
</organism>
<dbReference type="PANTHER" id="PTHR38687:SF2">
    <property type="entry name" value="CELL DIVISION PROTEIN FTSN"/>
    <property type="match status" value="1"/>
</dbReference>
<dbReference type="InterPro" id="IPR007730">
    <property type="entry name" value="SPOR-like_dom"/>
</dbReference>
<evidence type="ECO:0000256" key="1">
    <source>
        <dbReference type="SAM" id="Phobius"/>
    </source>
</evidence>
<comment type="caution">
    <text evidence="3">The sequence shown here is derived from an EMBL/GenBank/DDBJ whole genome shotgun (WGS) entry which is preliminary data.</text>
</comment>
<dbReference type="EMBL" id="JAVDWR010000003">
    <property type="protein sequence ID" value="MDR7120447.1"/>
    <property type="molecule type" value="Genomic_DNA"/>
</dbReference>
<keyword evidence="4" id="KW-1185">Reference proteome</keyword>
<keyword evidence="1" id="KW-0472">Membrane</keyword>
<dbReference type="InterPro" id="IPR036680">
    <property type="entry name" value="SPOR-like_sf"/>
</dbReference>
<name>A0ABU1VXN6_9GAMM</name>
<dbReference type="SUPFAM" id="SSF110997">
    <property type="entry name" value="Sporulation related repeat"/>
    <property type="match status" value="1"/>
</dbReference>
<reference evidence="3 4" key="1">
    <citation type="submission" date="2023-07" db="EMBL/GenBank/DDBJ databases">
        <title>Sorghum-associated microbial communities from plants grown in Nebraska, USA.</title>
        <authorList>
            <person name="Schachtman D."/>
        </authorList>
    </citation>
    <scope>NUCLEOTIDE SEQUENCE [LARGE SCALE GENOMIC DNA]</scope>
    <source>
        <strain evidence="3 4">4138</strain>
    </source>
</reference>
<keyword evidence="1" id="KW-0812">Transmembrane</keyword>
<dbReference type="Pfam" id="PF05036">
    <property type="entry name" value="SPOR"/>
    <property type="match status" value="1"/>
</dbReference>
<dbReference type="InterPro" id="IPR052521">
    <property type="entry name" value="Cell_div_SPOR-domain"/>
</dbReference>
<keyword evidence="3" id="KW-0132">Cell division</keyword>
<sequence>MRTSGQLSLVVKMPQKDYVKAGRAAPRPRKNTKTVKPFPWPLVITVGVLVIGFAWFLYHLSQKTPVADPVTPVISAKKDDLPPKPAKEPYQYIEELENKEIQVTVEELEAKGPFLMFCGTYRANETAQQMKAKVAFAGYPSEVRRIEGKNGVFFRVTLGPYSSKRQAESDRSRLIRQKVADCRIAVAT</sequence>
<feature type="transmembrane region" description="Helical" evidence="1">
    <location>
        <begin position="38"/>
        <end position="58"/>
    </location>
</feature>
<dbReference type="PANTHER" id="PTHR38687">
    <property type="entry name" value="CELL DIVISION PROTEIN DEDD-RELATED"/>
    <property type="match status" value="1"/>
</dbReference>
<dbReference type="PROSITE" id="PS51724">
    <property type="entry name" value="SPOR"/>
    <property type="match status" value="1"/>
</dbReference>
<accession>A0ABU1VXN6</accession>
<proteinExistence type="predicted"/>
<keyword evidence="3" id="KW-0131">Cell cycle</keyword>
<dbReference type="GO" id="GO:0051301">
    <property type="term" value="P:cell division"/>
    <property type="evidence" value="ECO:0007669"/>
    <property type="project" value="UniProtKB-KW"/>
</dbReference>
<keyword evidence="3" id="KW-0449">Lipoprotein</keyword>
<gene>
    <name evidence="3" type="ORF">J2W69_001381</name>
</gene>
<evidence type="ECO:0000259" key="2">
    <source>
        <dbReference type="PROSITE" id="PS51724"/>
    </source>
</evidence>
<protein>
    <submittedName>
        <fullName evidence="3">Cell division protein FtsN</fullName>
    </submittedName>
</protein>
<dbReference type="Gene3D" id="3.30.70.1070">
    <property type="entry name" value="Sporulation related repeat"/>
    <property type="match status" value="1"/>
</dbReference>
<feature type="domain" description="SPOR" evidence="2">
    <location>
        <begin position="108"/>
        <end position="187"/>
    </location>
</feature>
<keyword evidence="1" id="KW-1133">Transmembrane helix</keyword>
<dbReference type="Proteomes" id="UP001257909">
    <property type="component" value="Unassembled WGS sequence"/>
</dbReference>
<dbReference type="RefSeq" id="WP_310275912.1">
    <property type="nucleotide sequence ID" value="NZ_JAVDWR010000003.1"/>
</dbReference>
<evidence type="ECO:0000313" key="3">
    <source>
        <dbReference type="EMBL" id="MDR7120447.1"/>
    </source>
</evidence>